<evidence type="ECO:0000313" key="1">
    <source>
        <dbReference type="Proteomes" id="UP000887577"/>
    </source>
</evidence>
<accession>A0A914Y746</accession>
<proteinExistence type="predicted"/>
<organism evidence="1 2">
    <name type="scientific">Panagrolaimus superbus</name>
    <dbReference type="NCBI Taxonomy" id="310955"/>
    <lineage>
        <taxon>Eukaryota</taxon>
        <taxon>Metazoa</taxon>
        <taxon>Ecdysozoa</taxon>
        <taxon>Nematoda</taxon>
        <taxon>Chromadorea</taxon>
        <taxon>Rhabditida</taxon>
        <taxon>Tylenchina</taxon>
        <taxon>Panagrolaimomorpha</taxon>
        <taxon>Panagrolaimoidea</taxon>
        <taxon>Panagrolaimidae</taxon>
        <taxon>Panagrolaimus</taxon>
    </lineage>
</organism>
<sequence>MYSIKKRFFKNINNTAANALRLLSDDRRKCTEDLDCSAFDKCLQGICSRPAKTAHQNATQDYKCSAICVGGPVKPPLDCYISLPKCKYDYECQFNFFCIDEKCQRIGNHWPDESDIEKKKSFLSVIYQ</sequence>
<evidence type="ECO:0000313" key="2">
    <source>
        <dbReference type="WBParaSite" id="PSU_v2.g1603.t1"/>
    </source>
</evidence>
<dbReference type="WBParaSite" id="PSU_v2.g1603.t1">
    <property type="protein sequence ID" value="PSU_v2.g1603.t1"/>
    <property type="gene ID" value="PSU_v2.g1603"/>
</dbReference>
<keyword evidence="1" id="KW-1185">Reference proteome</keyword>
<dbReference type="AlphaFoldDB" id="A0A914Y746"/>
<reference evidence="2" key="1">
    <citation type="submission" date="2022-11" db="UniProtKB">
        <authorList>
            <consortium name="WormBaseParasite"/>
        </authorList>
    </citation>
    <scope>IDENTIFICATION</scope>
</reference>
<dbReference type="Proteomes" id="UP000887577">
    <property type="component" value="Unplaced"/>
</dbReference>
<protein>
    <submittedName>
        <fullName evidence="2">Uncharacterized protein</fullName>
    </submittedName>
</protein>
<name>A0A914Y746_9BILA</name>